<dbReference type="STRING" id="762983.HMPREF9444_00970"/>
<proteinExistence type="predicted"/>
<evidence type="ECO:0000313" key="3">
    <source>
        <dbReference type="Proteomes" id="UP000018458"/>
    </source>
</evidence>
<keyword evidence="1" id="KW-0812">Transmembrane</keyword>
<sequence length="45" mass="5477">MTSSFTIHKKRFLCLNFIKIVINVCFLLVLEQCKRLRHKNYSKDF</sequence>
<keyword evidence="3" id="KW-1185">Reference proteome</keyword>
<evidence type="ECO:0000313" key="2">
    <source>
        <dbReference type="EMBL" id="EFY07259.1"/>
    </source>
</evidence>
<dbReference type="Proteomes" id="UP000018458">
    <property type="component" value="Unassembled WGS sequence"/>
</dbReference>
<protein>
    <submittedName>
        <fullName evidence="2">Uncharacterized protein</fullName>
    </submittedName>
</protein>
<organism evidence="2 3">
    <name type="scientific">Succinatimonas hippei (strain DSM 22608 / JCM 16073 / KCTC 15190 / YIT 12066)</name>
    <dbReference type="NCBI Taxonomy" id="762983"/>
    <lineage>
        <taxon>Bacteria</taxon>
        <taxon>Pseudomonadati</taxon>
        <taxon>Pseudomonadota</taxon>
        <taxon>Gammaproteobacteria</taxon>
        <taxon>Aeromonadales</taxon>
        <taxon>Succinivibrionaceae</taxon>
        <taxon>Succinatimonas</taxon>
    </lineage>
</organism>
<keyword evidence="1" id="KW-0472">Membrane</keyword>
<evidence type="ECO:0000256" key="1">
    <source>
        <dbReference type="SAM" id="Phobius"/>
    </source>
</evidence>
<dbReference type="EMBL" id="AEVO01000045">
    <property type="protein sequence ID" value="EFY07259.1"/>
    <property type="molecule type" value="Genomic_DNA"/>
</dbReference>
<feature type="transmembrane region" description="Helical" evidence="1">
    <location>
        <begin position="12"/>
        <end position="30"/>
    </location>
</feature>
<keyword evidence="1" id="KW-1133">Transmembrane helix</keyword>
<dbReference type="AlphaFoldDB" id="E8LJT5"/>
<comment type="caution">
    <text evidence="2">The sequence shown here is derived from an EMBL/GenBank/DDBJ whole genome shotgun (WGS) entry which is preliminary data.</text>
</comment>
<accession>E8LJT5</accession>
<reference evidence="2 3" key="1">
    <citation type="submission" date="2011-01" db="EMBL/GenBank/DDBJ databases">
        <authorList>
            <person name="Weinstock G."/>
            <person name="Sodergren E."/>
            <person name="Clifton S."/>
            <person name="Fulton L."/>
            <person name="Fulton B."/>
            <person name="Courtney L."/>
            <person name="Fronick C."/>
            <person name="Harrison M."/>
            <person name="Strong C."/>
            <person name="Farmer C."/>
            <person name="Delahaunty K."/>
            <person name="Markovic C."/>
            <person name="Hall O."/>
            <person name="Minx P."/>
            <person name="Tomlinson C."/>
            <person name="Mitreva M."/>
            <person name="Hou S."/>
            <person name="Chen J."/>
            <person name="Wollam A."/>
            <person name="Pepin K.H."/>
            <person name="Johnson M."/>
            <person name="Bhonagiri V."/>
            <person name="Zhang X."/>
            <person name="Suruliraj S."/>
            <person name="Warren W."/>
            <person name="Chinwalla A."/>
            <person name="Mardis E.R."/>
            <person name="Wilson R.K."/>
        </authorList>
    </citation>
    <scope>NUCLEOTIDE SEQUENCE [LARGE SCALE GENOMIC DNA]</scope>
    <source>
        <strain evidence="3">DSM 22608 / JCM 16073 / KCTC 15190 / YIT 12066</strain>
    </source>
</reference>
<dbReference type="HOGENOM" id="CLU_3206105_0_0_6"/>
<name>E8LJT5_SUCHY</name>
<gene>
    <name evidence="2" type="ORF">HMPREF9444_00970</name>
</gene>